<name>A0A183NFK8_9TREM</name>
<evidence type="ECO:0000313" key="2">
    <source>
        <dbReference type="Proteomes" id="UP000269396"/>
    </source>
</evidence>
<organism evidence="1 2">
    <name type="scientific">Schistosoma mattheei</name>
    <dbReference type="NCBI Taxonomy" id="31246"/>
    <lineage>
        <taxon>Eukaryota</taxon>
        <taxon>Metazoa</taxon>
        <taxon>Spiralia</taxon>
        <taxon>Lophotrochozoa</taxon>
        <taxon>Platyhelminthes</taxon>
        <taxon>Trematoda</taxon>
        <taxon>Digenea</taxon>
        <taxon>Strigeidida</taxon>
        <taxon>Schistosomatoidea</taxon>
        <taxon>Schistosomatidae</taxon>
        <taxon>Schistosoma</taxon>
    </lineage>
</organism>
<feature type="non-terminal residue" evidence="1">
    <location>
        <position position="181"/>
    </location>
</feature>
<dbReference type="Proteomes" id="UP000269396">
    <property type="component" value="Unassembled WGS sequence"/>
</dbReference>
<keyword evidence="2" id="KW-1185">Reference proteome</keyword>
<accession>A0A183NFK8</accession>
<proteinExistence type="predicted"/>
<sequence>MYQVNEINLINMDLMKSVRLLKSTPFPIQLKIQRLNKINLLTDINCEEDFLSVDTDTDEEAEIMTKIIDMAQNYTSTECTKINEQLDLEDIQNINLCNVELTETNRNTINDNRITKTVIQSQFVKLLRQKVIKWLHIHQTLIQLNKYKLKQFNKDHYNYGDETEVTMNNTDEMIWKDDRVL</sequence>
<reference evidence="1 2" key="1">
    <citation type="submission" date="2018-11" db="EMBL/GenBank/DDBJ databases">
        <authorList>
            <consortium name="Pathogen Informatics"/>
        </authorList>
    </citation>
    <scope>NUCLEOTIDE SEQUENCE [LARGE SCALE GENOMIC DNA]</scope>
    <source>
        <strain>Denwood</strain>
        <strain evidence="2">Zambia</strain>
    </source>
</reference>
<dbReference type="AlphaFoldDB" id="A0A183NFK8"/>
<dbReference type="EMBL" id="UZAL01000904">
    <property type="protein sequence ID" value="VDO73898.1"/>
    <property type="molecule type" value="Genomic_DNA"/>
</dbReference>
<gene>
    <name evidence="1" type="ORF">SMTD_LOCUS894</name>
</gene>
<protein>
    <submittedName>
        <fullName evidence="1">Uncharacterized protein</fullName>
    </submittedName>
</protein>
<evidence type="ECO:0000313" key="1">
    <source>
        <dbReference type="EMBL" id="VDO73898.1"/>
    </source>
</evidence>